<dbReference type="EMBL" id="MEVD01000020">
    <property type="protein sequence ID" value="OGC52842.1"/>
    <property type="molecule type" value="Genomic_DNA"/>
</dbReference>
<organism evidence="1 2">
    <name type="scientific">candidate division WWE3 bacterium RIFCSPHIGHO2_02_FULL_38_14</name>
    <dbReference type="NCBI Taxonomy" id="1802620"/>
    <lineage>
        <taxon>Bacteria</taxon>
        <taxon>Katanobacteria</taxon>
    </lineage>
</organism>
<proteinExistence type="predicted"/>
<comment type="caution">
    <text evidence="1">The sequence shown here is derived from an EMBL/GenBank/DDBJ whole genome shotgun (WGS) entry which is preliminary data.</text>
</comment>
<name>A0A1F4V6L4_UNCKA</name>
<dbReference type="Proteomes" id="UP000178127">
    <property type="component" value="Unassembled WGS sequence"/>
</dbReference>
<dbReference type="AlphaFoldDB" id="A0A1F4V6L4"/>
<sequence>MLNEIRTARANVDRFSETFPDLRGLITLPEQAYTDPIALAFIYPPALDRQILNSLQQNLEALQSSNNISGEQIQNAVTGIYTDLFKGVSFPDSAEEAITRFSYFGPENLVNRWKLWEGSSFKEVSNLEPGSVIDDTLRSLMDQYPVPGELDVNVRSDAAITGYDGKIKINPDYLYSDVRERLKRDLDISEEVYLNQLESAFLHEMVHSLDVIVNSKLLEHLDKDALREIYILRLKCFASVQMAARHLDEADNNVQNESSVSDLLVYNRDVVTEQNLRAAILVYPALSLRRSYIKSNETGKETPGNYFFEKLGDVEVTIDDLRSDAWRNKLAYSEDSAACIELLGFVIDLDRSRIIADLESLQSQGLGEVEFHGVLIDPNRIVLSKLANGLIDKMVRRIFDGSYKGSMDVPFLRYMCSAVSLESDVEHTAEAASTILYLKQNPGQTPSQTEQLIQALSANNPAYEYLTAVINALDNKEVGRSIQQAQYQVSRLHQLILEEKRKELLSTPAG</sequence>
<evidence type="ECO:0000313" key="2">
    <source>
        <dbReference type="Proteomes" id="UP000178127"/>
    </source>
</evidence>
<protein>
    <submittedName>
        <fullName evidence="1">Uncharacterized protein</fullName>
    </submittedName>
</protein>
<gene>
    <name evidence="1" type="ORF">A3D91_00460</name>
</gene>
<dbReference type="STRING" id="1802620.A3D91_00460"/>
<evidence type="ECO:0000313" key="1">
    <source>
        <dbReference type="EMBL" id="OGC52842.1"/>
    </source>
</evidence>
<accession>A0A1F4V6L4</accession>
<reference evidence="1 2" key="1">
    <citation type="journal article" date="2016" name="Nat. Commun.">
        <title>Thousands of microbial genomes shed light on interconnected biogeochemical processes in an aquifer system.</title>
        <authorList>
            <person name="Anantharaman K."/>
            <person name="Brown C.T."/>
            <person name="Hug L.A."/>
            <person name="Sharon I."/>
            <person name="Castelle C.J."/>
            <person name="Probst A.J."/>
            <person name="Thomas B.C."/>
            <person name="Singh A."/>
            <person name="Wilkins M.J."/>
            <person name="Karaoz U."/>
            <person name="Brodie E.L."/>
            <person name="Williams K.H."/>
            <person name="Hubbard S.S."/>
            <person name="Banfield J.F."/>
        </authorList>
    </citation>
    <scope>NUCLEOTIDE SEQUENCE [LARGE SCALE GENOMIC DNA]</scope>
</reference>